<keyword evidence="6" id="KW-0238">DNA-binding</keyword>
<evidence type="ECO:0000256" key="7">
    <source>
        <dbReference type="ARBA" id="ARBA00023163"/>
    </source>
</evidence>
<evidence type="ECO:0000313" key="11">
    <source>
        <dbReference type="Proteomes" id="UP001595867"/>
    </source>
</evidence>
<evidence type="ECO:0000313" key="10">
    <source>
        <dbReference type="EMBL" id="MFC4063554.1"/>
    </source>
</evidence>
<sequence length="167" mass="18544">MSAEQSTSPDDLLTVGEVAERTGAPASALRFYEALGLITAERSPGRQRRYRRHMLRRISLVLAAKRLGIPLTDVAAILTTLPAGRTPSQHDWHHVSQLWKGELEARRRYLGNLERELTGCIGCGCLSMRSCGVRNPGDQLARHGQGPVRLEDDIEPDPRTAQVARRE</sequence>
<accession>A0ABV8IH54</accession>
<keyword evidence="11" id="KW-1185">Reference proteome</keyword>
<dbReference type="SMART" id="SM00422">
    <property type="entry name" value="HTH_MERR"/>
    <property type="match status" value="1"/>
</dbReference>
<dbReference type="PRINTS" id="PR00040">
    <property type="entry name" value="HTHMERR"/>
</dbReference>
<dbReference type="RefSeq" id="WP_378064578.1">
    <property type="nucleotide sequence ID" value="NZ_JBHSBL010000002.1"/>
</dbReference>
<keyword evidence="1" id="KW-0001">2Fe-2S</keyword>
<evidence type="ECO:0000256" key="8">
    <source>
        <dbReference type="SAM" id="MobiDB-lite"/>
    </source>
</evidence>
<organism evidence="10 11">
    <name type="scientific">Actinoplanes subglobosus</name>
    <dbReference type="NCBI Taxonomy" id="1547892"/>
    <lineage>
        <taxon>Bacteria</taxon>
        <taxon>Bacillati</taxon>
        <taxon>Actinomycetota</taxon>
        <taxon>Actinomycetes</taxon>
        <taxon>Micromonosporales</taxon>
        <taxon>Micromonosporaceae</taxon>
        <taxon>Actinoplanes</taxon>
    </lineage>
</organism>
<feature type="region of interest" description="Disordered" evidence="8">
    <location>
        <begin position="139"/>
        <end position="167"/>
    </location>
</feature>
<dbReference type="InterPro" id="IPR010211">
    <property type="entry name" value="Redox-sen_tscrpt-act_SoxR"/>
</dbReference>
<dbReference type="Proteomes" id="UP001595867">
    <property type="component" value="Unassembled WGS sequence"/>
</dbReference>
<evidence type="ECO:0000259" key="9">
    <source>
        <dbReference type="PROSITE" id="PS50937"/>
    </source>
</evidence>
<keyword evidence="3" id="KW-0408">Iron</keyword>
<keyword evidence="5" id="KW-0805">Transcription regulation</keyword>
<dbReference type="InterPro" id="IPR009061">
    <property type="entry name" value="DNA-bd_dom_put_sf"/>
</dbReference>
<evidence type="ECO:0000256" key="3">
    <source>
        <dbReference type="ARBA" id="ARBA00023004"/>
    </source>
</evidence>
<name>A0ABV8IH54_9ACTN</name>
<reference evidence="11" key="1">
    <citation type="journal article" date="2019" name="Int. J. Syst. Evol. Microbiol.">
        <title>The Global Catalogue of Microorganisms (GCM) 10K type strain sequencing project: providing services to taxonomists for standard genome sequencing and annotation.</title>
        <authorList>
            <consortium name="The Broad Institute Genomics Platform"/>
            <consortium name="The Broad Institute Genome Sequencing Center for Infectious Disease"/>
            <person name="Wu L."/>
            <person name="Ma J."/>
        </authorList>
    </citation>
    <scope>NUCLEOTIDE SEQUENCE [LARGE SCALE GENOMIC DNA]</scope>
    <source>
        <strain evidence="11">TBRC 5832</strain>
    </source>
</reference>
<dbReference type="SUPFAM" id="SSF46955">
    <property type="entry name" value="Putative DNA-binding domain"/>
    <property type="match status" value="1"/>
</dbReference>
<evidence type="ECO:0000256" key="5">
    <source>
        <dbReference type="ARBA" id="ARBA00023015"/>
    </source>
</evidence>
<comment type="caution">
    <text evidence="10">The sequence shown here is derived from an EMBL/GenBank/DDBJ whole genome shotgun (WGS) entry which is preliminary data.</text>
</comment>
<dbReference type="PANTHER" id="PTHR30204:SF0">
    <property type="entry name" value="REDOX-SENSITIVE TRANSCRIPTIONAL ACTIVATOR SOXR"/>
    <property type="match status" value="1"/>
</dbReference>
<dbReference type="InterPro" id="IPR047057">
    <property type="entry name" value="MerR_fam"/>
</dbReference>
<feature type="domain" description="HTH merR-type" evidence="9">
    <location>
        <begin position="12"/>
        <end position="80"/>
    </location>
</feature>
<dbReference type="InterPro" id="IPR015358">
    <property type="entry name" value="Tscrpt_reg_MerR_DNA-bd"/>
</dbReference>
<keyword evidence="2" id="KW-0479">Metal-binding</keyword>
<evidence type="ECO:0000256" key="6">
    <source>
        <dbReference type="ARBA" id="ARBA00023125"/>
    </source>
</evidence>
<dbReference type="EMBL" id="JBHSBL010000002">
    <property type="protein sequence ID" value="MFC4063554.1"/>
    <property type="molecule type" value="Genomic_DNA"/>
</dbReference>
<keyword evidence="4" id="KW-0411">Iron-sulfur</keyword>
<gene>
    <name evidence="10" type="primary">soxR</name>
    <name evidence="10" type="ORF">ACFO0C_01330</name>
</gene>
<dbReference type="InterPro" id="IPR000551">
    <property type="entry name" value="MerR-type_HTH_dom"/>
</dbReference>
<evidence type="ECO:0000256" key="4">
    <source>
        <dbReference type="ARBA" id="ARBA00023014"/>
    </source>
</evidence>
<dbReference type="Pfam" id="PF09278">
    <property type="entry name" value="MerR-DNA-bind"/>
    <property type="match status" value="1"/>
</dbReference>
<protein>
    <submittedName>
        <fullName evidence="10">Redox-sensitive transcriptional activator SoxR</fullName>
    </submittedName>
</protein>
<keyword evidence="7" id="KW-0804">Transcription</keyword>
<dbReference type="NCBIfam" id="TIGR01950">
    <property type="entry name" value="SoxR"/>
    <property type="match status" value="1"/>
</dbReference>
<evidence type="ECO:0000256" key="2">
    <source>
        <dbReference type="ARBA" id="ARBA00022723"/>
    </source>
</evidence>
<evidence type="ECO:0000256" key="1">
    <source>
        <dbReference type="ARBA" id="ARBA00022714"/>
    </source>
</evidence>
<dbReference type="Gene3D" id="1.10.1660.10">
    <property type="match status" value="1"/>
</dbReference>
<dbReference type="PROSITE" id="PS50937">
    <property type="entry name" value="HTH_MERR_2"/>
    <property type="match status" value="1"/>
</dbReference>
<dbReference type="PANTHER" id="PTHR30204">
    <property type="entry name" value="REDOX-CYCLING DRUG-SENSING TRANSCRIPTIONAL ACTIVATOR SOXR"/>
    <property type="match status" value="1"/>
</dbReference>
<dbReference type="Pfam" id="PF00376">
    <property type="entry name" value="MerR"/>
    <property type="match status" value="1"/>
</dbReference>
<proteinExistence type="predicted"/>